<evidence type="ECO:0000256" key="2">
    <source>
        <dbReference type="SAM" id="SignalP"/>
    </source>
</evidence>
<dbReference type="RefSeq" id="XP_024330023.1">
    <property type="nucleotide sequence ID" value="XM_024476573.1"/>
</dbReference>
<keyword evidence="1" id="KW-0812">Transmembrane</keyword>
<dbReference type="Proteomes" id="UP000034350">
    <property type="component" value="Unassembled WGS sequence"/>
</dbReference>
<keyword evidence="2" id="KW-0732">Signal</keyword>
<gene>
    <name evidence="3" type="ORF">AAJ76_9000012643</name>
</gene>
<dbReference type="VEuPathDB" id="MicrosporidiaDB:AAJ76_9000012643"/>
<name>A0A0F9W9C3_9MICR</name>
<keyword evidence="1" id="KW-0472">Membrane</keyword>
<feature type="chain" id="PRO_5002529571" evidence="2">
    <location>
        <begin position="17"/>
        <end position="105"/>
    </location>
</feature>
<dbReference type="AlphaFoldDB" id="A0A0F9W9C3"/>
<keyword evidence="1" id="KW-1133">Transmembrane helix</keyword>
<feature type="transmembrane region" description="Helical" evidence="1">
    <location>
        <begin position="63"/>
        <end position="82"/>
    </location>
</feature>
<feature type="signal peptide" evidence="2">
    <location>
        <begin position="1"/>
        <end position="16"/>
    </location>
</feature>
<sequence length="105" mass="12356">MLQFYFYILFIICLEANRNSSSTDSYINVETQRSTIIDGLEENVVSIKSCFNRFCASPTKLDMLFGVIMIFCMFFLMLKYYISFYYTNKTEDDNDATDDQVSFNK</sequence>
<evidence type="ECO:0000313" key="3">
    <source>
        <dbReference type="EMBL" id="KKO74281.1"/>
    </source>
</evidence>
<reference evidence="3 4" key="1">
    <citation type="journal article" date="2015" name="Environ. Microbiol.">
        <title>Genome analyses suggest the presence of polyploidy and recent human-driven expansions in eight global populations of the honeybee pathogen Nosema ceranae.</title>
        <authorList>
            <person name="Pelin A."/>
            <person name="Selman M."/>
            <person name="Aris-Brosou S."/>
            <person name="Farinelli L."/>
            <person name="Corradi N."/>
        </authorList>
    </citation>
    <scope>NUCLEOTIDE SEQUENCE [LARGE SCALE GENOMIC DNA]</scope>
    <source>
        <strain evidence="3 4">PA08 1199</strain>
    </source>
</reference>
<protein>
    <submittedName>
        <fullName evidence="3">Uncharacterized protein</fullName>
    </submittedName>
</protein>
<evidence type="ECO:0000256" key="1">
    <source>
        <dbReference type="SAM" id="Phobius"/>
    </source>
</evidence>
<dbReference type="VEuPathDB" id="MicrosporidiaDB:G9O61_00g021650"/>
<accession>A0A0F9W9C3</accession>
<dbReference type="GeneID" id="36321528"/>
<keyword evidence="4" id="KW-1185">Reference proteome</keyword>
<dbReference type="EMBL" id="JPQZ01000089">
    <property type="protein sequence ID" value="KKO74281.1"/>
    <property type="molecule type" value="Genomic_DNA"/>
</dbReference>
<proteinExistence type="predicted"/>
<comment type="caution">
    <text evidence="3">The sequence shown here is derived from an EMBL/GenBank/DDBJ whole genome shotgun (WGS) entry which is preliminary data.</text>
</comment>
<organism evidence="3 4">
    <name type="scientific">Vairimorpha ceranae</name>
    <dbReference type="NCBI Taxonomy" id="40302"/>
    <lineage>
        <taxon>Eukaryota</taxon>
        <taxon>Fungi</taxon>
        <taxon>Fungi incertae sedis</taxon>
        <taxon>Microsporidia</taxon>
        <taxon>Nosematidae</taxon>
        <taxon>Vairimorpha</taxon>
    </lineage>
</organism>
<evidence type="ECO:0000313" key="4">
    <source>
        <dbReference type="Proteomes" id="UP000034350"/>
    </source>
</evidence>
<dbReference type="VEuPathDB" id="MicrosporidiaDB:G9O61_00g019740"/>